<feature type="transmembrane region" description="Helical" evidence="7">
    <location>
        <begin position="27"/>
        <end position="51"/>
    </location>
</feature>
<accession>A0A417Z0N4</accession>
<evidence type="ECO:0000256" key="7">
    <source>
        <dbReference type="SAM" id="Phobius"/>
    </source>
</evidence>
<dbReference type="RefSeq" id="WP_118914908.1">
    <property type="nucleotide sequence ID" value="NZ_CBCRVH010000020.1"/>
</dbReference>
<dbReference type="SUPFAM" id="SSF103473">
    <property type="entry name" value="MFS general substrate transporter"/>
    <property type="match status" value="1"/>
</dbReference>
<sequence length="431" mass="45018">MTASRLARARSVLADTRPLKVPAFRRLWLADIVTVIGAQLTIVSVPAQIYAQTRDSSYVGLTGLFGLVPLIVFGLYGGSLADAHDRRRILMFTTTGLIVTSALFWAQAAVGGINVWLLLSLFAVQQIFFALHQPALQSSLPRLLPPELLPAANSLLMTVAMAGGIAGPLVAGTLIPVLGFSWMYAADTLCLLATMWAVVNLPAMRPLGEVTVAGFTSVVDGLRYLSRHPVLMASFVVDLAAMIFGMPRAEFPQIAHESFGGPSEGGFAFAWLFAAIPVGAVLGGVFSGWVSRVQRHGVAVLAAVAVWGGAVVVFGGAVALANGRLDILFWIAFGALVVGGAADMVSAAFRTSMLQTAATDAVRGRLQGVFLVVVAGGPRIADVVHGAGAEAFGAGRAAWIGGVLVLVSVVAIAVLVPSFRRYRLSTEAAKS</sequence>
<dbReference type="Proteomes" id="UP000285376">
    <property type="component" value="Unassembled WGS sequence"/>
</dbReference>
<dbReference type="AlphaFoldDB" id="A0A417Z0N4"/>
<keyword evidence="5 7" id="KW-1133">Transmembrane helix</keyword>
<keyword evidence="6 7" id="KW-0472">Membrane</keyword>
<reference evidence="8 9" key="1">
    <citation type="submission" date="2018-08" db="EMBL/GenBank/DDBJ databases">
        <title>Whole genome sequence analysis of Dermacoccus abyssi bacteria isolated from Deep Mariana trench Micromonospora spp reveals genes involved in the environmental adaptation and production of secondary metabolites.</title>
        <authorList>
            <person name="Abdel-Mageed W.M."/>
            <person name="Lehri B."/>
            <person name="Nouioui I."/>
            <person name="Goodfellow I."/>
            <person name="Jaspars M."/>
            <person name="Karlyshev A."/>
        </authorList>
    </citation>
    <scope>NUCLEOTIDE SEQUENCE [LARGE SCALE GENOMIC DNA]</scope>
    <source>
        <strain evidence="8 9">MT1.1</strain>
    </source>
</reference>
<dbReference type="EMBL" id="QWLM01000022">
    <property type="protein sequence ID" value="RHW43926.1"/>
    <property type="molecule type" value="Genomic_DNA"/>
</dbReference>
<evidence type="ECO:0000256" key="6">
    <source>
        <dbReference type="ARBA" id="ARBA00023136"/>
    </source>
</evidence>
<dbReference type="Pfam" id="PF05977">
    <property type="entry name" value="MFS_3"/>
    <property type="match status" value="1"/>
</dbReference>
<feature type="transmembrane region" description="Helical" evidence="7">
    <location>
        <begin position="113"/>
        <end position="131"/>
    </location>
</feature>
<evidence type="ECO:0000256" key="3">
    <source>
        <dbReference type="ARBA" id="ARBA00022475"/>
    </source>
</evidence>
<proteinExistence type="predicted"/>
<name>A0A417Z0N4_9MICO</name>
<dbReference type="PANTHER" id="PTHR23513">
    <property type="entry name" value="INTEGRAL MEMBRANE EFFLUX PROTEIN-RELATED"/>
    <property type="match status" value="1"/>
</dbReference>
<feature type="transmembrane region" description="Helical" evidence="7">
    <location>
        <begin position="267"/>
        <end position="286"/>
    </location>
</feature>
<keyword evidence="4 7" id="KW-0812">Transmembrane</keyword>
<evidence type="ECO:0000256" key="1">
    <source>
        <dbReference type="ARBA" id="ARBA00004429"/>
    </source>
</evidence>
<feature type="transmembrane region" description="Helical" evidence="7">
    <location>
        <begin position="152"/>
        <end position="175"/>
    </location>
</feature>
<comment type="caution">
    <text evidence="8">The sequence shown here is derived from an EMBL/GenBank/DDBJ whole genome shotgun (WGS) entry which is preliminary data.</text>
</comment>
<dbReference type="InterPro" id="IPR036259">
    <property type="entry name" value="MFS_trans_sf"/>
</dbReference>
<dbReference type="InterPro" id="IPR010290">
    <property type="entry name" value="TM_effector"/>
</dbReference>
<feature type="transmembrane region" description="Helical" evidence="7">
    <location>
        <begin position="57"/>
        <end position="77"/>
    </location>
</feature>
<gene>
    <name evidence="8" type="ORF">D1832_13925</name>
</gene>
<feature type="transmembrane region" description="Helical" evidence="7">
    <location>
        <begin position="397"/>
        <end position="416"/>
    </location>
</feature>
<protein>
    <submittedName>
        <fullName evidence="8">MFS transporter</fullName>
    </submittedName>
</protein>
<evidence type="ECO:0000313" key="8">
    <source>
        <dbReference type="EMBL" id="RHW43926.1"/>
    </source>
</evidence>
<feature type="transmembrane region" description="Helical" evidence="7">
    <location>
        <begin position="327"/>
        <end position="345"/>
    </location>
</feature>
<dbReference type="CDD" id="cd06173">
    <property type="entry name" value="MFS_MefA_like"/>
    <property type="match status" value="1"/>
</dbReference>
<evidence type="ECO:0000313" key="9">
    <source>
        <dbReference type="Proteomes" id="UP000285376"/>
    </source>
</evidence>
<comment type="subcellular location">
    <subcellularLocation>
        <location evidence="1">Cell inner membrane</location>
        <topology evidence="1">Multi-pass membrane protein</topology>
    </subcellularLocation>
</comment>
<evidence type="ECO:0000256" key="4">
    <source>
        <dbReference type="ARBA" id="ARBA00022692"/>
    </source>
</evidence>
<feature type="transmembrane region" description="Helical" evidence="7">
    <location>
        <begin position="181"/>
        <end position="199"/>
    </location>
</feature>
<feature type="transmembrane region" description="Helical" evidence="7">
    <location>
        <begin position="366"/>
        <end position="385"/>
    </location>
</feature>
<organism evidence="8 9">
    <name type="scientific">Dermacoccus abyssi</name>
    <dbReference type="NCBI Taxonomy" id="322596"/>
    <lineage>
        <taxon>Bacteria</taxon>
        <taxon>Bacillati</taxon>
        <taxon>Actinomycetota</taxon>
        <taxon>Actinomycetes</taxon>
        <taxon>Micrococcales</taxon>
        <taxon>Dermacoccaceae</taxon>
        <taxon>Dermacoccus</taxon>
    </lineage>
</organism>
<evidence type="ECO:0000256" key="5">
    <source>
        <dbReference type="ARBA" id="ARBA00022989"/>
    </source>
</evidence>
<dbReference type="GO" id="GO:0005886">
    <property type="term" value="C:plasma membrane"/>
    <property type="evidence" value="ECO:0007669"/>
    <property type="project" value="UniProtKB-SubCell"/>
</dbReference>
<dbReference type="Gene3D" id="1.20.1250.20">
    <property type="entry name" value="MFS general substrate transporter like domains"/>
    <property type="match status" value="1"/>
</dbReference>
<keyword evidence="3" id="KW-1003">Cell membrane</keyword>
<evidence type="ECO:0000256" key="2">
    <source>
        <dbReference type="ARBA" id="ARBA00022448"/>
    </source>
</evidence>
<dbReference type="PANTHER" id="PTHR23513:SF9">
    <property type="entry name" value="ENTEROBACTIN EXPORTER ENTS"/>
    <property type="match status" value="1"/>
</dbReference>
<feature type="transmembrane region" description="Helical" evidence="7">
    <location>
        <begin position="298"/>
        <end position="321"/>
    </location>
</feature>
<keyword evidence="2" id="KW-0813">Transport</keyword>